<dbReference type="EMBL" id="NHOQ01001086">
    <property type="protein sequence ID" value="PWA27082.1"/>
    <property type="molecule type" value="Genomic_DNA"/>
</dbReference>
<dbReference type="Gene3D" id="1.20.5.320">
    <property type="entry name" value="6-Phosphogluconate Dehydrogenase, domain 3"/>
    <property type="match status" value="1"/>
</dbReference>
<protein>
    <recommendedName>
        <fullName evidence="5">Collagen IV NC1 domain-containing protein</fullName>
    </recommendedName>
</protein>
<dbReference type="AlphaFoldDB" id="A0A315VV43"/>
<dbReference type="InterPro" id="IPR050938">
    <property type="entry name" value="Collagen_Structural_Proteins"/>
</dbReference>
<keyword evidence="1" id="KW-0677">Repeat</keyword>
<dbReference type="PANTHER" id="PTHR37456:SF3">
    <property type="entry name" value="COLLAGEN ALPHA-1(XXV) CHAIN"/>
    <property type="match status" value="1"/>
</dbReference>
<feature type="non-terminal residue" evidence="3">
    <location>
        <position position="279"/>
    </location>
</feature>
<accession>A0A315VV43</accession>
<evidence type="ECO:0008006" key="5">
    <source>
        <dbReference type="Google" id="ProtNLM"/>
    </source>
</evidence>
<feature type="region of interest" description="Disordered" evidence="2">
    <location>
        <begin position="92"/>
        <end position="118"/>
    </location>
</feature>
<evidence type="ECO:0000313" key="4">
    <source>
        <dbReference type="Proteomes" id="UP000250572"/>
    </source>
</evidence>
<gene>
    <name evidence="3" type="ORF">CCH79_00011665</name>
</gene>
<sequence length="279" mass="29990">AQTGLRVQLVQPGRRGEKGAPGEPGPRGPYGLPGAAGTPVEALDIVQSNSMFPGLAYGFPYYEIQLSTMWWFDDGTQLVVIVDKNEFNLTKPLYPQGEKGKKGKKGPKGEKGEQGAPGLDAPCPLVCPNCELEFACQLRGADALNKEEAPLGSTDSQLLAFTLNPKSLRLGLIVESETSEGSSSFTLPTSLSKRTDAGGEGSSTSLPVTLLGSGWITNAWLLAEDPRLPAELVSLGFCMARTGAWQSRQILGVGRSETRRSGVGKWRKWDLDWLLNTKR</sequence>
<evidence type="ECO:0000256" key="2">
    <source>
        <dbReference type="SAM" id="MobiDB-lite"/>
    </source>
</evidence>
<comment type="caution">
    <text evidence="3">The sequence shown here is derived from an EMBL/GenBank/DDBJ whole genome shotgun (WGS) entry which is preliminary data.</text>
</comment>
<organism evidence="3 4">
    <name type="scientific">Gambusia affinis</name>
    <name type="common">Western mosquitofish</name>
    <name type="synonym">Heterandria affinis</name>
    <dbReference type="NCBI Taxonomy" id="33528"/>
    <lineage>
        <taxon>Eukaryota</taxon>
        <taxon>Metazoa</taxon>
        <taxon>Chordata</taxon>
        <taxon>Craniata</taxon>
        <taxon>Vertebrata</taxon>
        <taxon>Euteleostomi</taxon>
        <taxon>Actinopterygii</taxon>
        <taxon>Neopterygii</taxon>
        <taxon>Teleostei</taxon>
        <taxon>Neoteleostei</taxon>
        <taxon>Acanthomorphata</taxon>
        <taxon>Ovalentaria</taxon>
        <taxon>Atherinomorphae</taxon>
        <taxon>Cyprinodontiformes</taxon>
        <taxon>Poeciliidae</taxon>
        <taxon>Poeciliinae</taxon>
        <taxon>Gambusia</taxon>
    </lineage>
</organism>
<evidence type="ECO:0000313" key="3">
    <source>
        <dbReference type="EMBL" id="PWA27082.1"/>
    </source>
</evidence>
<dbReference type="PANTHER" id="PTHR37456">
    <property type="entry name" value="SI:CH211-266K2.1"/>
    <property type="match status" value="1"/>
</dbReference>
<reference evidence="3 4" key="1">
    <citation type="journal article" date="2018" name="G3 (Bethesda)">
        <title>A High-Quality Reference Genome for the Invasive Mosquitofish Gambusia affinis Using a Chicago Library.</title>
        <authorList>
            <person name="Hoffberg S.L."/>
            <person name="Troendle N.J."/>
            <person name="Glenn T.C."/>
            <person name="Mahmud O."/>
            <person name="Louha S."/>
            <person name="Chalopin D."/>
            <person name="Bennetzen J.L."/>
            <person name="Mauricio R."/>
        </authorList>
    </citation>
    <scope>NUCLEOTIDE SEQUENCE [LARGE SCALE GENOMIC DNA]</scope>
    <source>
        <strain evidence="3">NE01/NJP1002.9</strain>
        <tissue evidence="3">Muscle</tissue>
    </source>
</reference>
<dbReference type="Proteomes" id="UP000250572">
    <property type="component" value="Unassembled WGS sequence"/>
</dbReference>
<proteinExistence type="predicted"/>
<keyword evidence="4" id="KW-1185">Reference proteome</keyword>
<feature type="region of interest" description="Disordered" evidence="2">
    <location>
        <begin position="12"/>
        <end position="34"/>
    </location>
</feature>
<evidence type="ECO:0000256" key="1">
    <source>
        <dbReference type="ARBA" id="ARBA00022737"/>
    </source>
</evidence>
<feature type="region of interest" description="Disordered" evidence="2">
    <location>
        <begin position="181"/>
        <end position="203"/>
    </location>
</feature>
<feature type="non-terminal residue" evidence="3">
    <location>
        <position position="1"/>
    </location>
</feature>
<name>A0A315VV43_GAMAF</name>